<keyword evidence="2" id="KW-1185">Reference proteome</keyword>
<organism evidence="1 2">
    <name type="scientific">Coniosporium uncinatum</name>
    <dbReference type="NCBI Taxonomy" id="93489"/>
    <lineage>
        <taxon>Eukaryota</taxon>
        <taxon>Fungi</taxon>
        <taxon>Dikarya</taxon>
        <taxon>Ascomycota</taxon>
        <taxon>Pezizomycotina</taxon>
        <taxon>Dothideomycetes</taxon>
        <taxon>Dothideomycetes incertae sedis</taxon>
        <taxon>Coniosporium</taxon>
    </lineage>
</organism>
<accession>A0ACC3DRH0</accession>
<reference evidence="1" key="1">
    <citation type="submission" date="2024-09" db="EMBL/GenBank/DDBJ databases">
        <title>Black Yeasts Isolated from many extreme environments.</title>
        <authorList>
            <person name="Coleine C."/>
            <person name="Stajich J.E."/>
            <person name="Selbmann L."/>
        </authorList>
    </citation>
    <scope>NUCLEOTIDE SEQUENCE</scope>
    <source>
        <strain evidence="1">CCFEE 5737</strain>
    </source>
</reference>
<name>A0ACC3DRH0_9PEZI</name>
<dbReference type="EMBL" id="JAWDJW010001240">
    <property type="protein sequence ID" value="KAK3079291.1"/>
    <property type="molecule type" value="Genomic_DNA"/>
</dbReference>
<protein>
    <submittedName>
        <fullName evidence="1">Uncharacterized protein</fullName>
    </submittedName>
</protein>
<sequence>MASTSAADIFNVNGLVAVITGGGTGIGLMMANALATNGAFKVYIVGRRQSKLDEAASSHPNIIEPLAGDVTSTDSLIQLAETVKRKTGYINLLICNSGQLGPPSSGGDDMPKESSAATLQQISNFFLAQPMQDWNDTFALNCTAVFYTAMAFLPLLGAGNDPQVSKSAMAGVRSQMCVTSSLGGFNRHHLAGFAYTASKAAATHMVKVLATFLGPHRVRVNALAPGLFPTDLSAPLLVGKDATQEGAFPPSFIPGERTGDETDAAGMILYLASRAGAYVNGCVLLVDGGRLGMLPATY</sequence>
<dbReference type="Proteomes" id="UP001186974">
    <property type="component" value="Unassembled WGS sequence"/>
</dbReference>
<evidence type="ECO:0000313" key="1">
    <source>
        <dbReference type="EMBL" id="KAK3079291.1"/>
    </source>
</evidence>
<evidence type="ECO:0000313" key="2">
    <source>
        <dbReference type="Proteomes" id="UP001186974"/>
    </source>
</evidence>
<gene>
    <name evidence="1" type="ORF">LTS18_005227</name>
</gene>
<proteinExistence type="predicted"/>
<comment type="caution">
    <text evidence="1">The sequence shown here is derived from an EMBL/GenBank/DDBJ whole genome shotgun (WGS) entry which is preliminary data.</text>
</comment>